<sequence length="128" mass="15134">MLLYAKDGHTFTNFLNDIENIEGYDEKLFKKGLIFLERHKTKRSRIQSIFFETCKFVSSKENNEAIDYEDKKKTFYALPPDGNIQKVKGLGEFSREHSLIRQGIYNCLKGKVKTHKGWKFSYREEDLL</sequence>
<dbReference type="Gene3D" id="1.10.10.10">
    <property type="entry name" value="Winged helix-like DNA-binding domain superfamily/Winged helix DNA-binding domain"/>
    <property type="match status" value="1"/>
</dbReference>
<evidence type="ECO:0000313" key="1">
    <source>
        <dbReference type="EMBL" id="AZV43551.1"/>
    </source>
</evidence>
<dbReference type="InterPro" id="IPR036388">
    <property type="entry name" value="WH-like_DNA-bd_sf"/>
</dbReference>
<name>A0A3Q9RN85_9BACI</name>
<protein>
    <submittedName>
        <fullName evidence="1">Uncharacterized protein</fullName>
    </submittedName>
</protein>
<organism evidence="1 2">
    <name type="scientific">Peribacillus asahii</name>
    <dbReference type="NCBI Taxonomy" id="228899"/>
    <lineage>
        <taxon>Bacteria</taxon>
        <taxon>Bacillati</taxon>
        <taxon>Bacillota</taxon>
        <taxon>Bacilli</taxon>
        <taxon>Bacillales</taxon>
        <taxon>Bacillaceae</taxon>
        <taxon>Peribacillus</taxon>
    </lineage>
</organism>
<proteinExistence type="predicted"/>
<dbReference type="Proteomes" id="UP000283095">
    <property type="component" value="Chromosome"/>
</dbReference>
<evidence type="ECO:0000313" key="2">
    <source>
        <dbReference type="Proteomes" id="UP000283095"/>
    </source>
</evidence>
<gene>
    <name evidence="1" type="ORF">BAOM_2942</name>
</gene>
<dbReference type="KEGG" id="pasa:BAOM_2942"/>
<dbReference type="AlphaFoldDB" id="A0A3Q9RN85"/>
<dbReference type="SUPFAM" id="SSF64496">
    <property type="entry name" value="DNA-binding domain of intron-encoded endonucleases"/>
    <property type="match status" value="1"/>
</dbReference>
<dbReference type="EMBL" id="CP026095">
    <property type="protein sequence ID" value="AZV43551.1"/>
    <property type="molecule type" value="Genomic_DNA"/>
</dbReference>
<accession>A0A3Q9RN85</accession>
<reference evidence="1 2" key="1">
    <citation type="submission" date="2018-01" db="EMBL/GenBank/DDBJ databases">
        <title>Bacillus asahii Genome sequencing and assembly.</title>
        <authorList>
            <person name="Jiang H."/>
            <person name="Feng Y."/>
            <person name="Zhao F."/>
            <person name="Lin X."/>
        </authorList>
    </citation>
    <scope>NUCLEOTIDE SEQUENCE [LARGE SCALE GENOMIC DNA]</scope>
    <source>
        <strain evidence="1 2">OM18</strain>
    </source>
</reference>